<evidence type="ECO:0000256" key="8">
    <source>
        <dbReference type="ARBA" id="ARBA00047899"/>
    </source>
</evidence>
<comment type="caution">
    <text evidence="13">The sequence shown here is derived from an EMBL/GenBank/DDBJ whole genome shotgun (WGS) entry which is preliminary data.</text>
</comment>
<dbReference type="SMART" id="SM00220">
    <property type="entry name" value="S_TKc"/>
    <property type="match status" value="1"/>
</dbReference>
<dbReference type="AlphaFoldDB" id="A0A1J4JIN7"/>
<dbReference type="Pfam" id="PF00069">
    <property type="entry name" value="Pkinase"/>
    <property type="match status" value="1"/>
</dbReference>
<dbReference type="EMBL" id="MLAK01001118">
    <property type="protein sequence ID" value="OHS97389.1"/>
    <property type="molecule type" value="Genomic_DNA"/>
</dbReference>
<evidence type="ECO:0000256" key="1">
    <source>
        <dbReference type="ARBA" id="ARBA00010886"/>
    </source>
</evidence>
<dbReference type="InterPro" id="IPR000719">
    <property type="entry name" value="Prot_kinase_dom"/>
</dbReference>
<dbReference type="Gene3D" id="3.30.200.20">
    <property type="entry name" value="Phosphorylase Kinase, domain 1"/>
    <property type="match status" value="1"/>
</dbReference>
<evidence type="ECO:0000259" key="12">
    <source>
        <dbReference type="PROSITE" id="PS50011"/>
    </source>
</evidence>
<evidence type="ECO:0000313" key="14">
    <source>
        <dbReference type="Proteomes" id="UP000179807"/>
    </source>
</evidence>
<dbReference type="PANTHER" id="PTHR43671:SF98">
    <property type="entry name" value="SERINE_THREONINE-PROTEIN KINASE NEK11"/>
    <property type="match status" value="1"/>
</dbReference>
<dbReference type="PROSITE" id="PS50011">
    <property type="entry name" value="PROTEIN_KINASE_DOM"/>
    <property type="match status" value="1"/>
</dbReference>
<comment type="catalytic activity">
    <reaction evidence="9">
        <text>L-seryl-[protein] + ATP = O-phospho-L-seryl-[protein] + ADP + H(+)</text>
        <dbReference type="Rhea" id="RHEA:17989"/>
        <dbReference type="Rhea" id="RHEA-COMP:9863"/>
        <dbReference type="Rhea" id="RHEA-COMP:11604"/>
        <dbReference type="ChEBI" id="CHEBI:15378"/>
        <dbReference type="ChEBI" id="CHEBI:29999"/>
        <dbReference type="ChEBI" id="CHEBI:30616"/>
        <dbReference type="ChEBI" id="CHEBI:83421"/>
        <dbReference type="ChEBI" id="CHEBI:456216"/>
        <dbReference type="EC" id="2.7.11.1"/>
    </reaction>
</comment>
<keyword evidence="6" id="KW-0418">Kinase</keyword>
<keyword evidence="14" id="KW-1185">Reference proteome</keyword>
<dbReference type="InterPro" id="IPR017441">
    <property type="entry name" value="Protein_kinase_ATP_BS"/>
</dbReference>
<keyword evidence="5 10" id="KW-0547">Nucleotide-binding</keyword>
<evidence type="ECO:0000256" key="6">
    <source>
        <dbReference type="ARBA" id="ARBA00022777"/>
    </source>
</evidence>
<keyword evidence="7 10" id="KW-0067">ATP-binding</keyword>
<evidence type="ECO:0000256" key="3">
    <source>
        <dbReference type="ARBA" id="ARBA00022527"/>
    </source>
</evidence>
<keyword evidence="3 11" id="KW-0723">Serine/threonine-protein kinase</keyword>
<dbReference type="RefSeq" id="XP_068350526.1">
    <property type="nucleotide sequence ID" value="XM_068510811.1"/>
</dbReference>
<dbReference type="GO" id="GO:0005524">
    <property type="term" value="F:ATP binding"/>
    <property type="evidence" value="ECO:0007669"/>
    <property type="project" value="UniProtKB-UniRule"/>
</dbReference>
<feature type="domain" description="Protein kinase" evidence="12">
    <location>
        <begin position="23"/>
        <end position="290"/>
    </location>
</feature>
<dbReference type="GO" id="GO:0004674">
    <property type="term" value="F:protein serine/threonine kinase activity"/>
    <property type="evidence" value="ECO:0007669"/>
    <property type="project" value="UniProtKB-KW"/>
</dbReference>
<dbReference type="InterPro" id="IPR008271">
    <property type="entry name" value="Ser/Thr_kinase_AS"/>
</dbReference>
<dbReference type="PROSITE" id="PS00107">
    <property type="entry name" value="PROTEIN_KINASE_ATP"/>
    <property type="match status" value="1"/>
</dbReference>
<dbReference type="SUPFAM" id="SSF56112">
    <property type="entry name" value="Protein kinase-like (PK-like)"/>
    <property type="match status" value="1"/>
</dbReference>
<proteinExistence type="inferred from homology"/>
<evidence type="ECO:0000256" key="7">
    <source>
        <dbReference type="ARBA" id="ARBA00022840"/>
    </source>
</evidence>
<comment type="catalytic activity">
    <reaction evidence="8">
        <text>L-threonyl-[protein] + ATP = O-phospho-L-threonyl-[protein] + ADP + H(+)</text>
        <dbReference type="Rhea" id="RHEA:46608"/>
        <dbReference type="Rhea" id="RHEA-COMP:11060"/>
        <dbReference type="Rhea" id="RHEA-COMP:11605"/>
        <dbReference type="ChEBI" id="CHEBI:15378"/>
        <dbReference type="ChEBI" id="CHEBI:30013"/>
        <dbReference type="ChEBI" id="CHEBI:30616"/>
        <dbReference type="ChEBI" id="CHEBI:61977"/>
        <dbReference type="ChEBI" id="CHEBI:456216"/>
        <dbReference type="EC" id="2.7.11.1"/>
    </reaction>
</comment>
<sequence>MVEIVKSFENNSSSSFLINPKNYQIVQQIGNGSFGVVYLVRDFITGKHYAMKYIQCNLMSKIQQQYLFREIDIMSKATHPALLHLHGYSLPSQNGDNCATIITQYMTKGSLFDLLKGNNANISSSFLDPTTRNIITIGIAAGMKHLHRHNIIHRDLKPENILLNENFEPFIGDFGLSKITQSSDGQANTTSIGTPLYMAPEIFMNDPYDFKVDVYAFGMIVYEILTSLEPFPDINNPMELGMKICNGERPSYPENFSPIFTTLIDRCLAQYPAHRPTFDDIVEYLYNPQVYVEGSDLTKINDYRKKVCHNDHEAEIAQIASYLQQQEKNIIQLQKDCEQSIEYYNYEMKTIKNELNCIKEERNEFTAIINHDLQKNDELITQVLKDHQHLTQEIMLLNV</sequence>
<dbReference type="Proteomes" id="UP000179807">
    <property type="component" value="Unassembled WGS sequence"/>
</dbReference>
<accession>A0A1J4JIN7</accession>
<dbReference type="CDD" id="cd13999">
    <property type="entry name" value="STKc_MAP3K-like"/>
    <property type="match status" value="1"/>
</dbReference>
<dbReference type="PRINTS" id="PR00109">
    <property type="entry name" value="TYRKINASE"/>
</dbReference>
<evidence type="ECO:0000313" key="13">
    <source>
        <dbReference type="EMBL" id="OHS97389.1"/>
    </source>
</evidence>
<dbReference type="Gene3D" id="1.10.510.10">
    <property type="entry name" value="Transferase(Phosphotransferase) domain 1"/>
    <property type="match status" value="1"/>
</dbReference>
<evidence type="ECO:0000256" key="5">
    <source>
        <dbReference type="ARBA" id="ARBA00022741"/>
    </source>
</evidence>
<evidence type="ECO:0000256" key="2">
    <source>
        <dbReference type="ARBA" id="ARBA00012513"/>
    </source>
</evidence>
<gene>
    <name evidence="13" type="ORF">TRFO_36394</name>
</gene>
<feature type="binding site" evidence="10">
    <location>
        <position position="52"/>
    </location>
    <ligand>
        <name>ATP</name>
        <dbReference type="ChEBI" id="CHEBI:30616"/>
    </ligand>
</feature>
<evidence type="ECO:0000256" key="11">
    <source>
        <dbReference type="RuleBase" id="RU000304"/>
    </source>
</evidence>
<dbReference type="EC" id="2.7.11.1" evidence="2"/>
<dbReference type="InterPro" id="IPR001245">
    <property type="entry name" value="Ser-Thr/Tyr_kinase_cat_dom"/>
</dbReference>
<reference evidence="13" key="1">
    <citation type="submission" date="2016-10" db="EMBL/GenBank/DDBJ databases">
        <authorList>
            <person name="Benchimol M."/>
            <person name="Almeida L.G."/>
            <person name="Vasconcelos A.T."/>
            <person name="Perreira-Neves A."/>
            <person name="Rosa I.A."/>
            <person name="Tasca T."/>
            <person name="Bogo M.R."/>
            <person name="de Souza W."/>
        </authorList>
    </citation>
    <scope>NUCLEOTIDE SEQUENCE [LARGE SCALE GENOMIC DNA]</scope>
    <source>
        <strain evidence="13">K</strain>
    </source>
</reference>
<comment type="similarity">
    <text evidence="1">Belongs to the protein kinase superfamily. NEK Ser/Thr protein kinase family. NIMA subfamily.</text>
</comment>
<evidence type="ECO:0000256" key="9">
    <source>
        <dbReference type="ARBA" id="ARBA00048679"/>
    </source>
</evidence>
<dbReference type="VEuPathDB" id="TrichDB:TRFO_36394"/>
<dbReference type="InterPro" id="IPR050660">
    <property type="entry name" value="NEK_Ser/Thr_kinase"/>
</dbReference>
<evidence type="ECO:0000256" key="10">
    <source>
        <dbReference type="PROSITE-ProRule" id="PRU10141"/>
    </source>
</evidence>
<dbReference type="OrthoDB" id="26722at2759"/>
<organism evidence="13 14">
    <name type="scientific">Tritrichomonas foetus</name>
    <dbReference type="NCBI Taxonomy" id="1144522"/>
    <lineage>
        <taxon>Eukaryota</taxon>
        <taxon>Metamonada</taxon>
        <taxon>Parabasalia</taxon>
        <taxon>Tritrichomonadida</taxon>
        <taxon>Tritrichomonadidae</taxon>
        <taxon>Tritrichomonas</taxon>
    </lineage>
</organism>
<keyword evidence="4" id="KW-0808">Transferase</keyword>
<name>A0A1J4JIN7_9EUKA</name>
<dbReference type="PROSITE" id="PS00108">
    <property type="entry name" value="PROTEIN_KINASE_ST"/>
    <property type="match status" value="1"/>
</dbReference>
<dbReference type="PANTHER" id="PTHR43671">
    <property type="entry name" value="SERINE/THREONINE-PROTEIN KINASE NEK"/>
    <property type="match status" value="1"/>
</dbReference>
<evidence type="ECO:0000256" key="4">
    <source>
        <dbReference type="ARBA" id="ARBA00022679"/>
    </source>
</evidence>
<dbReference type="InterPro" id="IPR011009">
    <property type="entry name" value="Kinase-like_dom_sf"/>
</dbReference>
<dbReference type="GeneID" id="94845515"/>
<protein>
    <recommendedName>
        <fullName evidence="2">non-specific serine/threonine protein kinase</fullName>
        <ecNumber evidence="2">2.7.11.1</ecNumber>
    </recommendedName>
</protein>